<name>A0A8J7FID6_9NEIS</name>
<feature type="compositionally biased region" description="Basic residues" evidence="1">
    <location>
        <begin position="396"/>
        <end position="410"/>
    </location>
</feature>
<feature type="domain" description="RapA2 cadherin-like" evidence="2">
    <location>
        <begin position="263"/>
        <end position="337"/>
    </location>
</feature>
<dbReference type="InterPro" id="IPR040853">
    <property type="entry name" value="RapA2_cadherin-like"/>
</dbReference>
<dbReference type="Pfam" id="PF17803">
    <property type="entry name" value="Cadherin_4"/>
    <property type="match status" value="1"/>
</dbReference>
<reference evidence="3 4" key="1">
    <citation type="submission" date="2020-10" db="EMBL/GenBank/DDBJ databases">
        <title>The genome sequence of Chitinilyticum litopenaei 4Y14.</title>
        <authorList>
            <person name="Liu Y."/>
        </authorList>
    </citation>
    <scope>NUCLEOTIDE SEQUENCE [LARGE SCALE GENOMIC DNA]</scope>
    <source>
        <strain evidence="3 4">4Y14</strain>
    </source>
</reference>
<dbReference type="InterPro" id="IPR010221">
    <property type="entry name" value="VCBS_dom"/>
</dbReference>
<dbReference type="AlphaFoldDB" id="A0A8J7FID6"/>
<comment type="caution">
    <text evidence="3">The sequence shown here is derived from an EMBL/GenBank/DDBJ whole genome shotgun (WGS) entry which is preliminary data.</text>
</comment>
<sequence length="410" mass="42902">MAEQSTPHADNAKTLLVVEGRAFIRQPDGSLLPVANGEALHEGQVLVTGADGKVTLLLPNGQLVELGPDRSVLIDGDLSGLNPTDATEARIADAGQSVDQILAALDQGKDLSTELEATAAGLTAGGQEEGHGFVQLLRIAEELDPVRFNFGAGGTAEREFRQVTGTDGTATTETVADKVTATTGTGSVQEDVKTSDSGQLTATGGATFVADSQNGVYGSLSIDTDGKWTYTLKNGDSAVQALTDADRKTETFTVTLSDGSKTTVTVNVAGKDDVPQIGQATGDKGSGTVKEDTAAQTIASGKLTVVDADANQSEMTPSSKTNAYGTFSIDKDGNWTFTIDNSSPTVQALAEGQKVTQTFALHHRQQQPDGAGAGRRAEGHPDLRRDSQGRHQVDGHHRHPRHQRCTRCRG</sequence>
<evidence type="ECO:0000256" key="1">
    <source>
        <dbReference type="SAM" id="MobiDB-lite"/>
    </source>
</evidence>
<evidence type="ECO:0000313" key="4">
    <source>
        <dbReference type="Proteomes" id="UP000604481"/>
    </source>
</evidence>
<protein>
    <submittedName>
        <fullName evidence="3">Retention module-containing protein</fullName>
    </submittedName>
</protein>
<feature type="region of interest" description="Disordered" evidence="1">
    <location>
        <begin position="363"/>
        <end position="410"/>
    </location>
</feature>
<feature type="compositionally biased region" description="Basic and acidic residues" evidence="1">
    <location>
        <begin position="375"/>
        <end position="395"/>
    </location>
</feature>
<organism evidence="3 4">
    <name type="scientific">Chitinilyticum piscinae</name>
    <dbReference type="NCBI Taxonomy" id="2866724"/>
    <lineage>
        <taxon>Bacteria</taxon>
        <taxon>Pseudomonadati</taxon>
        <taxon>Pseudomonadota</taxon>
        <taxon>Betaproteobacteria</taxon>
        <taxon>Neisseriales</taxon>
        <taxon>Chitinibacteraceae</taxon>
        <taxon>Chitinilyticum</taxon>
    </lineage>
</organism>
<accession>A0A8J7FID6</accession>
<gene>
    <name evidence="3" type="ORF">INR99_01165</name>
</gene>
<dbReference type="InterPro" id="IPR013783">
    <property type="entry name" value="Ig-like_fold"/>
</dbReference>
<evidence type="ECO:0000313" key="3">
    <source>
        <dbReference type="EMBL" id="MBE9607947.1"/>
    </source>
</evidence>
<dbReference type="Gene3D" id="2.60.40.10">
    <property type="entry name" value="Immunoglobulins"/>
    <property type="match status" value="2"/>
</dbReference>
<dbReference type="RefSeq" id="WP_194114454.1">
    <property type="nucleotide sequence ID" value="NZ_JADFUA010000001.1"/>
</dbReference>
<proteinExistence type="predicted"/>
<dbReference type="EMBL" id="JADFUA010000001">
    <property type="protein sequence ID" value="MBE9607947.1"/>
    <property type="molecule type" value="Genomic_DNA"/>
</dbReference>
<evidence type="ECO:0000259" key="2">
    <source>
        <dbReference type="Pfam" id="PF17803"/>
    </source>
</evidence>
<dbReference type="Proteomes" id="UP000604481">
    <property type="component" value="Unassembled WGS sequence"/>
</dbReference>
<dbReference type="NCBIfam" id="NF033682">
    <property type="entry name" value="retention_LapA"/>
    <property type="match status" value="1"/>
</dbReference>
<keyword evidence="4" id="KW-1185">Reference proteome</keyword>
<dbReference type="InterPro" id="IPR047777">
    <property type="entry name" value="LapA-like_RM"/>
</dbReference>
<dbReference type="NCBIfam" id="TIGR01965">
    <property type="entry name" value="VCBS_repeat"/>
    <property type="match status" value="2"/>
</dbReference>